<dbReference type="EMBL" id="JNAX01000015">
    <property type="protein sequence ID" value="KGG19663.1"/>
    <property type="molecule type" value="Genomic_DNA"/>
</dbReference>
<proteinExistence type="predicted"/>
<name>A0A0A2C034_PROMR</name>
<sequence length="132" mass="15336">MEVNPLIPIGERVEVDKSKIENLLPNKLLDDLPQMISGEIVDYKMTDGMGIGYVLMTKNNLKIWIFANELKEQTKREYGIEDTKKYYHTKNNDDISGKYTVAYELNGNRHVKTIANPINLIKWIIFTLKDIF</sequence>
<dbReference type="AlphaFoldDB" id="A0A0A2C034"/>
<protein>
    <submittedName>
        <fullName evidence="1">Uncharacterized protein</fullName>
    </submittedName>
</protein>
<accession>A0A0A2C034</accession>
<reference evidence="2" key="1">
    <citation type="journal article" date="2014" name="Sci. Data">
        <title>Genomes of diverse isolates of the marine cyanobacterium Prochlorococcus.</title>
        <authorList>
            <person name="Biller S."/>
            <person name="Berube P."/>
            <person name="Thompson J."/>
            <person name="Kelly L."/>
            <person name="Roggensack S."/>
            <person name="Awad L."/>
            <person name="Roache-Johnson K."/>
            <person name="Ding H."/>
            <person name="Giovannoni S.J."/>
            <person name="Moore L.R."/>
            <person name="Chisholm S.W."/>
        </authorList>
    </citation>
    <scope>NUCLEOTIDE SEQUENCE [LARGE SCALE GENOMIC DNA]</scope>
    <source>
        <strain evidence="2">PAC1</strain>
    </source>
</reference>
<organism evidence="1 2">
    <name type="scientific">Prochlorococcus marinus str. PAC1</name>
    <dbReference type="NCBI Taxonomy" id="59924"/>
    <lineage>
        <taxon>Bacteria</taxon>
        <taxon>Bacillati</taxon>
        <taxon>Cyanobacteriota</taxon>
        <taxon>Cyanophyceae</taxon>
        <taxon>Synechococcales</taxon>
        <taxon>Prochlorococcaceae</taxon>
        <taxon>Prochlorococcus</taxon>
    </lineage>
</organism>
<evidence type="ECO:0000313" key="2">
    <source>
        <dbReference type="Proteomes" id="UP000030392"/>
    </source>
</evidence>
<dbReference type="Pfam" id="PF11061">
    <property type="entry name" value="Tsr0524-like"/>
    <property type="match status" value="1"/>
</dbReference>
<gene>
    <name evidence="1" type="ORF">EV03_2048</name>
</gene>
<comment type="caution">
    <text evidence="1">The sequence shown here is derived from an EMBL/GenBank/DDBJ whole genome shotgun (WGS) entry which is preliminary data.</text>
</comment>
<evidence type="ECO:0000313" key="1">
    <source>
        <dbReference type="EMBL" id="KGG19663.1"/>
    </source>
</evidence>
<dbReference type="RefSeq" id="WP_036907391.1">
    <property type="nucleotide sequence ID" value="NZ_CP138967.1"/>
</dbReference>
<dbReference type="InterPro" id="IPR021291">
    <property type="entry name" value="Tsr0524-like"/>
</dbReference>
<dbReference type="Proteomes" id="UP000030392">
    <property type="component" value="Unassembled WGS sequence"/>
</dbReference>